<reference evidence="1" key="1">
    <citation type="submission" date="2014-09" db="EMBL/GenBank/DDBJ databases">
        <authorList>
            <person name="Magalhaes I.L.F."/>
            <person name="Oliveira U."/>
            <person name="Santos F.R."/>
            <person name="Vidigal T.H.D.A."/>
            <person name="Brescovit A.D."/>
            <person name="Santos A.J."/>
        </authorList>
    </citation>
    <scope>NUCLEOTIDE SEQUENCE</scope>
    <source>
        <tissue evidence="1">Shoot tissue taken approximately 20 cm above the soil surface</tissue>
    </source>
</reference>
<dbReference type="EMBL" id="GBRH01186001">
    <property type="protein sequence ID" value="JAE11895.1"/>
    <property type="molecule type" value="Transcribed_RNA"/>
</dbReference>
<reference evidence="1" key="2">
    <citation type="journal article" date="2015" name="Data Brief">
        <title>Shoot transcriptome of the giant reed, Arundo donax.</title>
        <authorList>
            <person name="Barrero R.A."/>
            <person name="Guerrero F.D."/>
            <person name="Moolhuijzen P."/>
            <person name="Goolsby J.A."/>
            <person name="Tidwell J."/>
            <person name="Bellgard S.E."/>
            <person name="Bellgard M.I."/>
        </authorList>
    </citation>
    <scope>NUCLEOTIDE SEQUENCE</scope>
    <source>
        <tissue evidence="1">Shoot tissue taken approximately 20 cm above the soil surface</tissue>
    </source>
</reference>
<accession>A0A0A9FFQ8</accession>
<dbReference type="AlphaFoldDB" id="A0A0A9FFQ8"/>
<protein>
    <submittedName>
        <fullName evidence="1">Uncharacterized protein</fullName>
    </submittedName>
</protein>
<sequence>MAEGVLSTVRWTTACAALLNAAVAAVALRRIGGEAPRFGRGGVRVGSRRLGHRHWCHRGPR</sequence>
<organism evidence="1">
    <name type="scientific">Arundo donax</name>
    <name type="common">Giant reed</name>
    <name type="synonym">Donax arundinaceus</name>
    <dbReference type="NCBI Taxonomy" id="35708"/>
    <lineage>
        <taxon>Eukaryota</taxon>
        <taxon>Viridiplantae</taxon>
        <taxon>Streptophyta</taxon>
        <taxon>Embryophyta</taxon>
        <taxon>Tracheophyta</taxon>
        <taxon>Spermatophyta</taxon>
        <taxon>Magnoliopsida</taxon>
        <taxon>Liliopsida</taxon>
        <taxon>Poales</taxon>
        <taxon>Poaceae</taxon>
        <taxon>PACMAD clade</taxon>
        <taxon>Arundinoideae</taxon>
        <taxon>Arundineae</taxon>
        <taxon>Arundo</taxon>
    </lineage>
</organism>
<evidence type="ECO:0000313" key="1">
    <source>
        <dbReference type="EMBL" id="JAE11895.1"/>
    </source>
</evidence>
<name>A0A0A9FFQ8_ARUDO</name>
<proteinExistence type="predicted"/>